<keyword evidence="6" id="KW-0324">Glycolysis</keyword>
<dbReference type="GO" id="GO:0006006">
    <property type="term" value="P:glucose metabolic process"/>
    <property type="evidence" value="ECO:0000318"/>
    <property type="project" value="GO_Central"/>
</dbReference>
<dbReference type="GO" id="GO:0046872">
    <property type="term" value="F:metal ion binding"/>
    <property type="evidence" value="ECO:0007669"/>
    <property type="project" value="UniProtKB-KW"/>
</dbReference>
<reference evidence="7" key="3">
    <citation type="submission" date="2025-08" db="UniProtKB">
        <authorList>
            <consortium name="Ensembl"/>
        </authorList>
    </citation>
    <scope>IDENTIFICATION</scope>
</reference>
<dbReference type="STRING" id="7719.ENSCINP00000012032"/>
<reference evidence="8" key="1">
    <citation type="journal article" date="2002" name="Science">
        <title>The draft genome of Ciona intestinalis: insights into chordate and vertebrate origins.</title>
        <authorList>
            <person name="Dehal P."/>
            <person name="Satou Y."/>
            <person name="Campbell R.K."/>
            <person name="Chapman J."/>
            <person name="Degnan B."/>
            <person name="De Tomaso A."/>
            <person name="Davidson B."/>
            <person name="Di Gregorio A."/>
            <person name="Gelpke M."/>
            <person name="Goodstein D.M."/>
            <person name="Harafuji N."/>
            <person name="Hastings K.E."/>
            <person name="Ho I."/>
            <person name="Hotta K."/>
            <person name="Huang W."/>
            <person name="Kawashima T."/>
            <person name="Lemaire P."/>
            <person name="Martinez D."/>
            <person name="Meinertzhagen I.A."/>
            <person name="Necula S."/>
            <person name="Nonaka M."/>
            <person name="Putnam N."/>
            <person name="Rash S."/>
            <person name="Saiga H."/>
            <person name="Satake M."/>
            <person name="Terry A."/>
            <person name="Yamada L."/>
            <person name="Wang H.G."/>
            <person name="Awazu S."/>
            <person name="Azumi K."/>
            <person name="Boore J."/>
            <person name="Branno M."/>
            <person name="Chin-Bow S."/>
            <person name="DeSantis R."/>
            <person name="Doyle S."/>
            <person name="Francino P."/>
            <person name="Keys D.N."/>
            <person name="Haga S."/>
            <person name="Hayashi H."/>
            <person name="Hino K."/>
            <person name="Imai K.S."/>
            <person name="Inaba K."/>
            <person name="Kano S."/>
            <person name="Kobayashi K."/>
            <person name="Kobayashi M."/>
            <person name="Lee B.I."/>
            <person name="Makabe K.W."/>
            <person name="Manohar C."/>
            <person name="Matassi G."/>
            <person name="Medina M."/>
            <person name="Mochizuki Y."/>
            <person name="Mount S."/>
            <person name="Morishita T."/>
            <person name="Miura S."/>
            <person name="Nakayama A."/>
            <person name="Nishizaka S."/>
            <person name="Nomoto H."/>
            <person name="Ohta F."/>
            <person name="Oishi K."/>
            <person name="Rigoutsos I."/>
            <person name="Sano M."/>
            <person name="Sasaki A."/>
            <person name="Sasakura Y."/>
            <person name="Shoguchi E."/>
            <person name="Shin-i T."/>
            <person name="Spagnuolo A."/>
            <person name="Stainier D."/>
            <person name="Suzuki M.M."/>
            <person name="Tassy O."/>
            <person name="Takatori N."/>
            <person name="Tokuoka M."/>
            <person name="Yagi K."/>
            <person name="Yoshizaki F."/>
            <person name="Wada S."/>
            <person name="Zhang C."/>
            <person name="Hyatt P.D."/>
            <person name="Larimer F."/>
            <person name="Detter C."/>
            <person name="Doggett N."/>
            <person name="Glavina T."/>
            <person name="Hawkins T."/>
            <person name="Richardson P."/>
            <person name="Lucas S."/>
            <person name="Kohara Y."/>
            <person name="Levine M."/>
            <person name="Satoh N."/>
            <person name="Rokhsar D.S."/>
        </authorList>
    </citation>
    <scope>NUCLEOTIDE SEQUENCE [LARGE SCALE GENOMIC DNA]</scope>
</reference>
<evidence type="ECO:0000256" key="5">
    <source>
        <dbReference type="ARBA" id="ARBA00022842"/>
    </source>
</evidence>
<name>F6VUN5_CIOIN</name>
<reference evidence="7" key="4">
    <citation type="submission" date="2025-09" db="UniProtKB">
        <authorList>
            <consortium name="Ensembl"/>
        </authorList>
    </citation>
    <scope>IDENTIFICATION</scope>
</reference>
<dbReference type="PANTHER" id="PTHR21208:SF1">
    <property type="entry name" value="ADP-DEPENDENT GLUCOKINASE"/>
    <property type="match status" value="1"/>
</dbReference>
<dbReference type="Gene3D" id="3.40.1190.20">
    <property type="match status" value="1"/>
</dbReference>
<dbReference type="PROSITE" id="PS51255">
    <property type="entry name" value="ADPK"/>
    <property type="match status" value="1"/>
</dbReference>
<dbReference type="SUPFAM" id="SSF53613">
    <property type="entry name" value="Ribokinase-like"/>
    <property type="match status" value="1"/>
</dbReference>
<evidence type="ECO:0000313" key="7">
    <source>
        <dbReference type="Ensembl" id="ENSCINP00000012032.3"/>
    </source>
</evidence>
<dbReference type="Pfam" id="PF04587">
    <property type="entry name" value="ADP_PFK_GK"/>
    <property type="match status" value="1"/>
</dbReference>
<dbReference type="InParanoid" id="F6VUN5"/>
<accession>F6VUN5</accession>
<keyword evidence="3" id="KW-0479">Metal-binding</keyword>
<dbReference type="Proteomes" id="UP000008144">
    <property type="component" value="Chromosome 10"/>
</dbReference>
<dbReference type="InterPro" id="IPR029056">
    <property type="entry name" value="Ribokinase-like"/>
</dbReference>
<evidence type="ECO:0000256" key="2">
    <source>
        <dbReference type="ARBA" id="ARBA00022679"/>
    </source>
</evidence>
<dbReference type="PANTHER" id="PTHR21208">
    <property type="entry name" value="ADP-DEPENDENT GLUCOKINASE"/>
    <property type="match status" value="1"/>
</dbReference>
<dbReference type="OMA" id="YQICVAP"/>
<evidence type="ECO:0000256" key="1">
    <source>
        <dbReference type="ARBA" id="ARBA00022490"/>
    </source>
</evidence>
<evidence type="ECO:0008006" key="9">
    <source>
        <dbReference type="Google" id="ProtNLM"/>
    </source>
</evidence>
<dbReference type="GO" id="GO:0005783">
    <property type="term" value="C:endoplasmic reticulum"/>
    <property type="evidence" value="ECO:0000318"/>
    <property type="project" value="GO_Central"/>
</dbReference>
<evidence type="ECO:0000256" key="3">
    <source>
        <dbReference type="ARBA" id="ARBA00022723"/>
    </source>
</evidence>
<protein>
    <recommendedName>
        <fullName evidence="9">ADP-dependent glucokinase</fullName>
    </recommendedName>
</protein>
<dbReference type="Ensembl" id="ENSCINT00000012032.3">
    <property type="protein sequence ID" value="ENSCINP00000012032.3"/>
    <property type="gene ID" value="ENSCING00000005833.3"/>
</dbReference>
<keyword evidence="4" id="KW-0418">Kinase</keyword>
<evidence type="ECO:0000256" key="6">
    <source>
        <dbReference type="ARBA" id="ARBA00023152"/>
    </source>
</evidence>
<dbReference type="GeneTree" id="ENSGT00390000017953"/>
<dbReference type="AlphaFoldDB" id="F6VUN5"/>
<keyword evidence="5" id="KW-0460">Magnesium</keyword>
<dbReference type="EMBL" id="EAAA01000466">
    <property type="status" value="NOT_ANNOTATED_CDS"/>
    <property type="molecule type" value="Genomic_DNA"/>
</dbReference>
<organism evidence="7 8">
    <name type="scientific">Ciona intestinalis</name>
    <name type="common">Transparent sea squirt</name>
    <name type="synonym">Ascidia intestinalis</name>
    <dbReference type="NCBI Taxonomy" id="7719"/>
    <lineage>
        <taxon>Eukaryota</taxon>
        <taxon>Metazoa</taxon>
        <taxon>Chordata</taxon>
        <taxon>Tunicata</taxon>
        <taxon>Ascidiacea</taxon>
        <taxon>Phlebobranchia</taxon>
        <taxon>Cionidae</taxon>
        <taxon>Ciona</taxon>
    </lineage>
</organism>
<dbReference type="InterPro" id="IPR007666">
    <property type="entry name" value="ADP_PFK/GK"/>
</dbReference>
<keyword evidence="8" id="KW-1185">Reference proteome</keyword>
<dbReference type="GO" id="GO:0043843">
    <property type="term" value="F:ADP-specific glucokinase activity"/>
    <property type="evidence" value="ECO:0000318"/>
    <property type="project" value="GO_Central"/>
</dbReference>
<dbReference type="GO" id="GO:0006096">
    <property type="term" value="P:glycolytic process"/>
    <property type="evidence" value="ECO:0007669"/>
    <property type="project" value="UniProtKB-KW"/>
</dbReference>
<evidence type="ECO:0000256" key="4">
    <source>
        <dbReference type="ARBA" id="ARBA00022777"/>
    </source>
</evidence>
<sequence length="431" mass="47696">MVEVDKSVKIAVGFGGCMDVFVDAIELLKAVGVKVPKSPKHQRWIADKEELGEGFAYFFRHGAAAERYMNNATLFRQLVNAAENIPNSRAAIGGNAPVMANRFAAEGADVLLAAQTSAEFKKQLNSTIVVAGSETDRSDIHLIMEYTTGEKWGKYVSTRANRFIVHSDEFNPTIGSLEPLMETYVKFDPSLLVVGGLQMLDNFPFRAGERNSRLNMLQELMMDANQRKILTHFELASFVDESLITDLMEHVLPYSDSIGMNEQELPNLLSFLRYGNITMISDSYPRVAAVLDQIRASYKILRTKHNRISRLHVHTIAFQAILTKVSSPWKNTLSATAHASLTANRHVCGTPKVDIQRSKLLFDESFSTTMDAETASKVPLIPERPVSCWEEDIGEGELVLLCIAPNLVCTKVHQTAGGGDNISSAGLIFQI</sequence>
<proteinExistence type="predicted"/>
<dbReference type="HOGENOM" id="CLU_032362_0_0_1"/>
<keyword evidence="1" id="KW-0963">Cytoplasm</keyword>
<keyword evidence="2" id="KW-0808">Transferase</keyword>
<reference evidence="7" key="2">
    <citation type="journal article" date="2008" name="Genome Biol.">
        <title>Improved genome assembly and evidence-based global gene model set for the chordate Ciona intestinalis: new insight into intron and operon populations.</title>
        <authorList>
            <person name="Satou Y."/>
            <person name="Mineta K."/>
            <person name="Ogasawara M."/>
            <person name="Sasakura Y."/>
            <person name="Shoguchi E."/>
            <person name="Ueno K."/>
            <person name="Yamada L."/>
            <person name="Matsumoto J."/>
            <person name="Wasserscheid J."/>
            <person name="Dewar K."/>
            <person name="Wiley G.B."/>
            <person name="Macmil S.L."/>
            <person name="Roe B.A."/>
            <person name="Zeller R.W."/>
            <person name="Hastings K.E."/>
            <person name="Lemaire P."/>
            <person name="Lindquist E."/>
            <person name="Endo T."/>
            <person name="Hotta K."/>
            <person name="Inaba K."/>
        </authorList>
    </citation>
    <scope>NUCLEOTIDE SEQUENCE [LARGE SCALE GENOMIC DNA]</scope>
    <source>
        <strain evidence="7">wild type</strain>
    </source>
</reference>
<evidence type="ECO:0000313" key="8">
    <source>
        <dbReference type="Proteomes" id="UP000008144"/>
    </source>
</evidence>